<reference evidence="2" key="1">
    <citation type="journal article" date="2014" name="Genome Announc.">
        <title>Draft genome sequence of Weissella oryzae SG25T, isolated from fermented rice grains.</title>
        <authorList>
            <person name="Tanizawa Y."/>
            <person name="Fujisawa T."/>
            <person name="Mochizuki T."/>
            <person name="Kaminuma E."/>
            <person name="Suzuki Y."/>
            <person name="Nakamura Y."/>
            <person name="Tohno M."/>
        </authorList>
    </citation>
    <scope>NUCLEOTIDE SEQUENCE [LARGE SCALE GENOMIC DNA]</scope>
    <source>
        <strain evidence="2">DSM 25784 / JCM 18191 / LMG 30913 / SG25</strain>
    </source>
</reference>
<dbReference type="AlphaFoldDB" id="A0A069CUT6"/>
<organism evidence="1 2">
    <name type="scientific">Weissella oryzae (strain DSM 25784 / JCM 18191 / LMG 30913 / SG25)</name>
    <dbReference type="NCBI Taxonomy" id="1329250"/>
    <lineage>
        <taxon>Bacteria</taxon>
        <taxon>Bacillati</taxon>
        <taxon>Bacillota</taxon>
        <taxon>Bacilli</taxon>
        <taxon>Lactobacillales</taxon>
        <taxon>Lactobacillaceae</taxon>
        <taxon>Weissella</taxon>
    </lineage>
</organism>
<dbReference type="RefSeq" id="WP_027699530.1">
    <property type="nucleotide sequence ID" value="NZ_DF820494.1"/>
</dbReference>
<dbReference type="EMBL" id="DF820494">
    <property type="protein sequence ID" value="GAK31570.1"/>
    <property type="molecule type" value="Genomic_DNA"/>
</dbReference>
<accession>A0A069CUT6</accession>
<dbReference type="Proteomes" id="UP000030643">
    <property type="component" value="Unassembled WGS sequence"/>
</dbReference>
<evidence type="ECO:0000313" key="2">
    <source>
        <dbReference type="Proteomes" id="UP000030643"/>
    </source>
</evidence>
<name>A0A069CUT6_WEIOS</name>
<protein>
    <submittedName>
        <fullName evidence="1">Sulfite-cytochrome c oxidoreductase subunit B</fullName>
    </submittedName>
</protein>
<keyword evidence="2" id="KW-1185">Reference proteome</keyword>
<sequence>MLALILIAIVGIITGGFFGLLIGLVHAFFILRRFTFPLTLVIILFLIFGLEKLLVIAGLLLLFIVIAGVIIIKAALNENK</sequence>
<proteinExistence type="predicted"/>
<gene>
    <name evidence="1" type="ORF">WOSG25_110480</name>
</gene>
<dbReference type="STRING" id="1329250.WOSG25_110480"/>
<evidence type="ECO:0000313" key="1">
    <source>
        <dbReference type="EMBL" id="GAK31570.1"/>
    </source>
</evidence>